<dbReference type="PROSITE" id="PS50885">
    <property type="entry name" value="HAMP"/>
    <property type="match status" value="1"/>
</dbReference>
<keyword evidence="13 14" id="KW-0472">Membrane</keyword>
<dbReference type="PANTHER" id="PTHR45528">
    <property type="entry name" value="SENSOR HISTIDINE KINASE CPXA"/>
    <property type="match status" value="1"/>
</dbReference>
<evidence type="ECO:0000259" key="16">
    <source>
        <dbReference type="PROSITE" id="PS50885"/>
    </source>
</evidence>
<keyword evidence="7 14" id="KW-0812">Transmembrane</keyword>
<feature type="domain" description="Histidine kinase" evidence="15">
    <location>
        <begin position="250"/>
        <end position="485"/>
    </location>
</feature>
<proteinExistence type="predicted"/>
<evidence type="ECO:0000256" key="10">
    <source>
        <dbReference type="ARBA" id="ARBA00022840"/>
    </source>
</evidence>
<dbReference type="Gene3D" id="1.10.287.130">
    <property type="match status" value="1"/>
</dbReference>
<dbReference type="InterPro" id="IPR004358">
    <property type="entry name" value="Sig_transdc_His_kin-like_C"/>
</dbReference>
<keyword evidence="9" id="KW-0418">Kinase</keyword>
<keyword evidence="4" id="KW-1003">Cell membrane</keyword>
<evidence type="ECO:0000256" key="6">
    <source>
        <dbReference type="ARBA" id="ARBA00022679"/>
    </source>
</evidence>
<sequence length="486" mass="55502">MKLKNWLALSYLVVLLLPLAAVYVLYISISRFDSSQDIKESLEARQQMEELETILQDERLYHIQPQENYREIAKAATGSLRITLYRPDGITLYSSWDDAYAGRFLQVDTSQLYSGLNDLTKNPRTYALKQTVFHDRELAGIYEVTLSRDVWIEGVNNRTILVGGTLILFSALIYGTVIWLLHRKLNRPLGQLREKMTAFAKGEPISENMKHSQDEIGDLIAHFYRMKSQIEKTRQELLKQQQEKQYIVAALSHDLKTPLTVIQAYSESLWGGRPLSVQERQEYAGILFNKLAYMKQLLHDLSLFTALQSDVKESEQVEVDGDEFFDMLLNGYEEPCSQKEIQLHVEACVADTYYLNPGQIMRVVDNLMANSIRHTPPGKSLWLATVSSDCRIPQWVFQPFRRELDTFRTGGTLLLIQNQGKAIPKDLQERIFLPFVQVENARASGSSGLGLSIAKKVMEQHGGKIGLWSEQGFGTLIACWLREGEI</sequence>
<keyword evidence="5" id="KW-0597">Phosphoprotein</keyword>
<evidence type="ECO:0000256" key="8">
    <source>
        <dbReference type="ARBA" id="ARBA00022741"/>
    </source>
</evidence>
<evidence type="ECO:0000256" key="12">
    <source>
        <dbReference type="ARBA" id="ARBA00023012"/>
    </source>
</evidence>
<evidence type="ECO:0000256" key="2">
    <source>
        <dbReference type="ARBA" id="ARBA00004651"/>
    </source>
</evidence>
<evidence type="ECO:0000256" key="13">
    <source>
        <dbReference type="ARBA" id="ARBA00023136"/>
    </source>
</evidence>
<dbReference type="InterPro" id="IPR003594">
    <property type="entry name" value="HATPase_dom"/>
</dbReference>
<dbReference type="InterPro" id="IPR036097">
    <property type="entry name" value="HisK_dim/P_sf"/>
</dbReference>
<dbReference type="SMART" id="SM00304">
    <property type="entry name" value="HAMP"/>
    <property type="match status" value="1"/>
</dbReference>
<keyword evidence="18" id="KW-1185">Reference proteome</keyword>
<accession>A0ABX7VQ83</accession>
<evidence type="ECO:0000259" key="15">
    <source>
        <dbReference type="PROSITE" id="PS50109"/>
    </source>
</evidence>
<keyword evidence="6" id="KW-0808">Transferase</keyword>
<gene>
    <name evidence="17" type="ORF">ERJ70_06770</name>
</gene>
<dbReference type="SMART" id="SM00388">
    <property type="entry name" value="HisKA"/>
    <property type="match status" value="1"/>
</dbReference>
<dbReference type="CDD" id="cd00082">
    <property type="entry name" value="HisKA"/>
    <property type="match status" value="1"/>
</dbReference>
<comment type="subcellular location">
    <subcellularLocation>
        <location evidence="2">Cell membrane</location>
        <topology evidence="2">Multi-pass membrane protein</topology>
    </subcellularLocation>
</comment>
<dbReference type="SUPFAM" id="SSF158472">
    <property type="entry name" value="HAMP domain-like"/>
    <property type="match status" value="1"/>
</dbReference>
<evidence type="ECO:0000256" key="3">
    <source>
        <dbReference type="ARBA" id="ARBA00012438"/>
    </source>
</evidence>
<dbReference type="SMART" id="SM00387">
    <property type="entry name" value="HATPase_c"/>
    <property type="match status" value="1"/>
</dbReference>
<dbReference type="InterPro" id="IPR036890">
    <property type="entry name" value="HATPase_C_sf"/>
</dbReference>
<evidence type="ECO:0000256" key="9">
    <source>
        <dbReference type="ARBA" id="ARBA00022777"/>
    </source>
</evidence>
<evidence type="ECO:0000256" key="1">
    <source>
        <dbReference type="ARBA" id="ARBA00000085"/>
    </source>
</evidence>
<dbReference type="Proteomes" id="UP000665043">
    <property type="component" value="Chromosome"/>
</dbReference>
<evidence type="ECO:0000256" key="14">
    <source>
        <dbReference type="SAM" id="Phobius"/>
    </source>
</evidence>
<dbReference type="InterPro" id="IPR003661">
    <property type="entry name" value="HisK_dim/P_dom"/>
</dbReference>
<dbReference type="RefSeq" id="WP_209368119.1">
    <property type="nucleotide sequence ID" value="NZ_CP046956.1"/>
</dbReference>
<organism evidence="17 18">
    <name type="scientific">Sediminibacillus dalangtanensis</name>
    <dbReference type="NCBI Taxonomy" id="2729421"/>
    <lineage>
        <taxon>Bacteria</taxon>
        <taxon>Bacillati</taxon>
        <taxon>Bacillota</taxon>
        <taxon>Bacilli</taxon>
        <taxon>Bacillales</taxon>
        <taxon>Bacillaceae</taxon>
        <taxon>Sediminibacillus</taxon>
    </lineage>
</organism>
<keyword evidence="11 14" id="KW-1133">Transmembrane helix</keyword>
<keyword evidence="12" id="KW-0902">Two-component regulatory system</keyword>
<dbReference type="EC" id="2.7.13.3" evidence="3"/>
<dbReference type="CDD" id="cd00075">
    <property type="entry name" value="HATPase"/>
    <property type="match status" value="1"/>
</dbReference>
<evidence type="ECO:0000256" key="11">
    <source>
        <dbReference type="ARBA" id="ARBA00022989"/>
    </source>
</evidence>
<feature type="transmembrane region" description="Helical" evidence="14">
    <location>
        <begin position="160"/>
        <end position="181"/>
    </location>
</feature>
<dbReference type="InterPro" id="IPR050398">
    <property type="entry name" value="HssS/ArlS-like"/>
</dbReference>
<evidence type="ECO:0000256" key="5">
    <source>
        <dbReference type="ARBA" id="ARBA00022553"/>
    </source>
</evidence>
<dbReference type="PRINTS" id="PR00344">
    <property type="entry name" value="BCTRLSENSOR"/>
</dbReference>
<comment type="catalytic activity">
    <reaction evidence="1">
        <text>ATP + protein L-histidine = ADP + protein N-phospho-L-histidine.</text>
        <dbReference type="EC" id="2.7.13.3"/>
    </reaction>
</comment>
<dbReference type="Gene3D" id="6.10.340.10">
    <property type="match status" value="1"/>
</dbReference>
<dbReference type="Gene3D" id="3.30.565.10">
    <property type="entry name" value="Histidine kinase-like ATPase, C-terminal domain"/>
    <property type="match status" value="1"/>
</dbReference>
<evidence type="ECO:0000256" key="7">
    <source>
        <dbReference type="ARBA" id="ARBA00022692"/>
    </source>
</evidence>
<keyword evidence="10" id="KW-0067">ATP-binding</keyword>
<dbReference type="SUPFAM" id="SSF55874">
    <property type="entry name" value="ATPase domain of HSP90 chaperone/DNA topoisomerase II/histidine kinase"/>
    <property type="match status" value="1"/>
</dbReference>
<reference evidence="17 18" key="1">
    <citation type="submission" date="2019-12" db="EMBL/GenBank/DDBJ databases">
        <title>The whole genome sequencing of a strain isolated from a Mars analog, Dalangtan Playa.</title>
        <authorList>
            <person name="Huang T."/>
        </authorList>
    </citation>
    <scope>NUCLEOTIDE SEQUENCE [LARGE SCALE GENOMIC DNA]</scope>
    <source>
        <strain evidence="17 18">DP4-553-S</strain>
    </source>
</reference>
<dbReference type="SUPFAM" id="SSF47384">
    <property type="entry name" value="Homodimeric domain of signal transducing histidine kinase"/>
    <property type="match status" value="1"/>
</dbReference>
<dbReference type="Pfam" id="PF02518">
    <property type="entry name" value="HATPase_c"/>
    <property type="match status" value="1"/>
</dbReference>
<dbReference type="PANTHER" id="PTHR45528:SF1">
    <property type="entry name" value="SENSOR HISTIDINE KINASE CPXA"/>
    <property type="match status" value="1"/>
</dbReference>
<protein>
    <recommendedName>
        <fullName evidence="3">histidine kinase</fullName>
        <ecNumber evidence="3">2.7.13.3</ecNumber>
    </recommendedName>
</protein>
<dbReference type="EMBL" id="CP046956">
    <property type="protein sequence ID" value="QTM99029.1"/>
    <property type="molecule type" value="Genomic_DNA"/>
</dbReference>
<feature type="transmembrane region" description="Helical" evidence="14">
    <location>
        <begin position="6"/>
        <end position="29"/>
    </location>
</feature>
<dbReference type="InterPro" id="IPR005467">
    <property type="entry name" value="His_kinase_dom"/>
</dbReference>
<dbReference type="PROSITE" id="PS50109">
    <property type="entry name" value="HIS_KIN"/>
    <property type="match status" value="1"/>
</dbReference>
<evidence type="ECO:0000313" key="17">
    <source>
        <dbReference type="EMBL" id="QTM99029.1"/>
    </source>
</evidence>
<dbReference type="CDD" id="cd06225">
    <property type="entry name" value="HAMP"/>
    <property type="match status" value="1"/>
</dbReference>
<evidence type="ECO:0000313" key="18">
    <source>
        <dbReference type="Proteomes" id="UP000665043"/>
    </source>
</evidence>
<evidence type="ECO:0000256" key="4">
    <source>
        <dbReference type="ARBA" id="ARBA00022475"/>
    </source>
</evidence>
<name>A0ABX7VQ83_9BACI</name>
<dbReference type="Pfam" id="PF00512">
    <property type="entry name" value="HisKA"/>
    <property type="match status" value="1"/>
</dbReference>
<keyword evidence="8" id="KW-0547">Nucleotide-binding</keyword>
<dbReference type="InterPro" id="IPR003660">
    <property type="entry name" value="HAMP_dom"/>
</dbReference>
<feature type="domain" description="HAMP" evidence="16">
    <location>
        <begin position="183"/>
        <end position="235"/>
    </location>
</feature>